<dbReference type="InterPro" id="IPR016130">
    <property type="entry name" value="Tyr_Pase_AS"/>
</dbReference>
<evidence type="ECO:0000313" key="2">
    <source>
        <dbReference type="EMBL" id="WUS57457.1"/>
    </source>
</evidence>
<sequence>MDLTDPPVTAGPAAVTAGPAAVPGAHRLLDIPGVRNARDVGGFRTTDGARVRTGLLYRSGWLAELTPEGTRALAKLGLRTVLDLRDPAEMLVRPDRLGGLDVSTSHHPLLPQDGVDHYGEPLHEAYRLITDAAAGTLAALLGRLTEPEALPALVHCAVGRDRTGIAVAVLLSVLGVPDEDIVDDYLLSNLGLGLLDGVPQEYLDAKGVVRFTEIVGPELITGALAALRGRHGSLPAFLAGAGLGEEGVARLRALFLEPA</sequence>
<dbReference type="Gene3D" id="3.90.190.10">
    <property type="entry name" value="Protein tyrosine phosphatase superfamily"/>
    <property type="match status" value="1"/>
</dbReference>
<protein>
    <submittedName>
        <fullName evidence="2">Tyrosine-protein phosphatase</fullName>
    </submittedName>
</protein>
<evidence type="ECO:0000256" key="1">
    <source>
        <dbReference type="ARBA" id="ARBA00009580"/>
    </source>
</evidence>
<dbReference type="SUPFAM" id="SSF52799">
    <property type="entry name" value="(Phosphotyrosine protein) phosphatases II"/>
    <property type="match status" value="1"/>
</dbReference>
<dbReference type="Pfam" id="PF13350">
    <property type="entry name" value="Y_phosphatase3"/>
    <property type="match status" value="1"/>
</dbReference>
<evidence type="ECO:0000313" key="3">
    <source>
        <dbReference type="Proteomes" id="UP001432014"/>
    </source>
</evidence>
<dbReference type="PANTHER" id="PTHR31126:SF1">
    <property type="entry name" value="TYROSINE SPECIFIC PROTEIN PHOSPHATASES DOMAIN-CONTAINING PROTEIN"/>
    <property type="match status" value="1"/>
</dbReference>
<dbReference type="Proteomes" id="UP001432014">
    <property type="component" value="Chromosome"/>
</dbReference>
<accession>A0ABZ1W9C8</accession>
<dbReference type="PANTHER" id="PTHR31126">
    <property type="entry name" value="TYROSINE-PROTEIN PHOSPHATASE"/>
    <property type="match status" value="1"/>
</dbReference>
<dbReference type="InterPro" id="IPR029021">
    <property type="entry name" value="Prot-tyrosine_phosphatase-like"/>
</dbReference>
<gene>
    <name evidence="2" type="ORF">OG469_19255</name>
</gene>
<proteinExistence type="inferred from homology"/>
<dbReference type="InterPro" id="IPR026893">
    <property type="entry name" value="Tyr/Ser_Pase_IphP-type"/>
</dbReference>
<dbReference type="RefSeq" id="WP_329497027.1">
    <property type="nucleotide sequence ID" value="NZ_CP108460.1"/>
</dbReference>
<name>A0ABZ1W9C8_9ACTN</name>
<dbReference type="PROSITE" id="PS00383">
    <property type="entry name" value="TYR_PHOSPHATASE_1"/>
    <property type="match status" value="1"/>
</dbReference>
<organism evidence="2 3">
    <name type="scientific">Kitasatospora herbaricolor</name>
    <dbReference type="NCBI Taxonomy" id="68217"/>
    <lineage>
        <taxon>Bacteria</taxon>
        <taxon>Bacillati</taxon>
        <taxon>Actinomycetota</taxon>
        <taxon>Actinomycetes</taxon>
        <taxon>Kitasatosporales</taxon>
        <taxon>Streptomycetaceae</taxon>
        <taxon>Kitasatospora</taxon>
    </lineage>
</organism>
<dbReference type="EMBL" id="CP108482">
    <property type="protein sequence ID" value="WUS57457.1"/>
    <property type="molecule type" value="Genomic_DNA"/>
</dbReference>
<comment type="similarity">
    <text evidence="1">Belongs to the protein-tyrosine phosphatase family.</text>
</comment>
<keyword evidence="3" id="KW-1185">Reference proteome</keyword>
<reference evidence="2 3" key="1">
    <citation type="submission" date="2022-10" db="EMBL/GenBank/DDBJ databases">
        <title>The complete genomes of actinobacterial strains from the NBC collection.</title>
        <authorList>
            <person name="Joergensen T.S."/>
            <person name="Alvarez Arevalo M."/>
            <person name="Sterndorff E.B."/>
            <person name="Faurdal D."/>
            <person name="Vuksanovic O."/>
            <person name="Mourched A.-S."/>
            <person name="Charusanti P."/>
            <person name="Shaw S."/>
            <person name="Blin K."/>
            <person name="Weber T."/>
        </authorList>
    </citation>
    <scope>NUCLEOTIDE SEQUENCE [LARGE SCALE GENOMIC DNA]</scope>
    <source>
        <strain evidence="2 3">NBC_01247</strain>
    </source>
</reference>